<evidence type="ECO:0000313" key="1">
    <source>
        <dbReference type="EnsemblPlants" id="PGSC0003DMT400003508"/>
    </source>
</evidence>
<dbReference type="HOGENOM" id="CLU_2927172_0_0_1"/>
<protein>
    <submittedName>
        <fullName evidence="1">DNA-directed RNA polymerase 2A</fullName>
    </submittedName>
</protein>
<dbReference type="Gramene" id="PGSC0003DMT400003508">
    <property type="protein sequence ID" value="PGSC0003DMT400003508"/>
    <property type="gene ID" value="PGSC0003DMG402001383"/>
</dbReference>
<dbReference type="ExpressionAtlas" id="M0ZLT3">
    <property type="expression patterns" value="baseline"/>
</dbReference>
<reference evidence="2" key="1">
    <citation type="journal article" date="2011" name="Nature">
        <title>Genome sequence and analysis of the tuber crop potato.</title>
        <authorList>
            <consortium name="The Potato Genome Sequencing Consortium"/>
        </authorList>
    </citation>
    <scope>NUCLEOTIDE SEQUENCE [LARGE SCALE GENOMIC DNA]</scope>
    <source>
        <strain evidence="2">cv. DM1-3 516 R44</strain>
    </source>
</reference>
<sequence length="61" mass="6866">MKPVPLIKGLKPFTKISLTRLMCQNLKMLLDCPLIFVSFHLFAVVGELPSFLSYTVIPPFA</sequence>
<proteinExistence type="predicted"/>
<accession>M0ZLT3</accession>
<name>M0ZLT3_SOLTU</name>
<dbReference type="Proteomes" id="UP000011115">
    <property type="component" value="Unassembled WGS sequence"/>
</dbReference>
<dbReference type="EnsemblPlants" id="PGSC0003DMT400003508">
    <property type="protein sequence ID" value="PGSC0003DMT400003508"/>
    <property type="gene ID" value="PGSC0003DMG402001383"/>
</dbReference>
<keyword evidence="2" id="KW-1185">Reference proteome</keyword>
<dbReference type="AlphaFoldDB" id="M0ZLT3"/>
<organism evidence="1 2">
    <name type="scientific">Solanum tuberosum</name>
    <name type="common">Potato</name>
    <dbReference type="NCBI Taxonomy" id="4113"/>
    <lineage>
        <taxon>Eukaryota</taxon>
        <taxon>Viridiplantae</taxon>
        <taxon>Streptophyta</taxon>
        <taxon>Embryophyta</taxon>
        <taxon>Tracheophyta</taxon>
        <taxon>Spermatophyta</taxon>
        <taxon>Magnoliopsida</taxon>
        <taxon>eudicotyledons</taxon>
        <taxon>Gunneridae</taxon>
        <taxon>Pentapetalae</taxon>
        <taxon>asterids</taxon>
        <taxon>lamiids</taxon>
        <taxon>Solanales</taxon>
        <taxon>Solanaceae</taxon>
        <taxon>Solanoideae</taxon>
        <taxon>Solaneae</taxon>
        <taxon>Solanum</taxon>
    </lineage>
</organism>
<reference evidence="1" key="2">
    <citation type="submission" date="2015-06" db="UniProtKB">
        <authorList>
            <consortium name="EnsemblPlants"/>
        </authorList>
    </citation>
    <scope>IDENTIFICATION</scope>
    <source>
        <strain evidence="1">DM1-3 516 R44</strain>
    </source>
</reference>
<evidence type="ECO:0000313" key="2">
    <source>
        <dbReference type="Proteomes" id="UP000011115"/>
    </source>
</evidence>